<gene>
    <name evidence="4" type="ORF">Back11_01470</name>
</gene>
<keyword evidence="3" id="KW-0520">NAD</keyword>
<keyword evidence="5" id="KW-1185">Reference proteome</keyword>
<dbReference type="SUPFAM" id="SSF51735">
    <property type="entry name" value="NAD(P)-binding Rossmann-fold domains"/>
    <property type="match status" value="1"/>
</dbReference>
<dbReference type="PANTHER" id="PTHR42789:SF1">
    <property type="entry name" value="D-ISOMER SPECIFIC 2-HYDROXYACID DEHYDROGENASE FAMILY PROTEIN (AFU_ORTHOLOGUE AFUA_6G10090)"/>
    <property type="match status" value="1"/>
</dbReference>
<evidence type="ECO:0000313" key="5">
    <source>
        <dbReference type="Proteomes" id="UP000275368"/>
    </source>
</evidence>
<reference evidence="4 5" key="1">
    <citation type="submission" date="2018-11" db="EMBL/GenBank/DDBJ databases">
        <title>Complete genome sequence of Paenibacillus baekrokdamisoli strain KCTC 33723.</title>
        <authorList>
            <person name="Kang S.W."/>
            <person name="Lee K.C."/>
            <person name="Kim K.K."/>
            <person name="Kim J.S."/>
            <person name="Kim D.S."/>
            <person name="Ko S.H."/>
            <person name="Yang S.H."/>
            <person name="Lee J.S."/>
        </authorList>
    </citation>
    <scope>NUCLEOTIDE SEQUENCE [LARGE SCALE GENOMIC DNA]</scope>
    <source>
        <strain evidence="4 5">KCTC 33723</strain>
    </source>
</reference>
<dbReference type="AlphaFoldDB" id="A0A3G9IKU9"/>
<evidence type="ECO:0000313" key="4">
    <source>
        <dbReference type="EMBL" id="BBH18802.1"/>
    </source>
</evidence>
<accession>A0A3G9IKU9</accession>
<dbReference type="KEGG" id="pbk:Back11_01470"/>
<keyword evidence="2" id="KW-0560">Oxidoreductase</keyword>
<protein>
    <submittedName>
        <fullName evidence="4">Uncharacterized protein</fullName>
    </submittedName>
</protein>
<dbReference type="Pfam" id="PF02826">
    <property type="entry name" value="2-Hacid_dh_C"/>
    <property type="match status" value="1"/>
</dbReference>
<organism evidence="4 5">
    <name type="scientific">Paenibacillus baekrokdamisoli</name>
    <dbReference type="NCBI Taxonomy" id="1712516"/>
    <lineage>
        <taxon>Bacteria</taxon>
        <taxon>Bacillati</taxon>
        <taxon>Bacillota</taxon>
        <taxon>Bacilli</taxon>
        <taxon>Bacillales</taxon>
        <taxon>Paenibacillaceae</taxon>
        <taxon>Paenibacillus</taxon>
    </lineage>
</organism>
<dbReference type="RefSeq" id="WP_232016144.1">
    <property type="nucleotide sequence ID" value="NZ_AP019308.1"/>
</dbReference>
<dbReference type="InterPro" id="IPR006140">
    <property type="entry name" value="D-isomer_DH_NAD-bd"/>
</dbReference>
<sequence>MNKTDRLLAIALFVNTARGPIVTEQALVEELRTGRIYAALDVYDHEPLAADHELKTLPNVLCLPNIGGFHGLLKRELCDFIVDELHRFVQGEALIGKVTLDQYRRLTPW</sequence>
<dbReference type="GO" id="GO:0016491">
    <property type="term" value="F:oxidoreductase activity"/>
    <property type="evidence" value="ECO:0007669"/>
    <property type="project" value="UniProtKB-KW"/>
</dbReference>
<dbReference type="InterPro" id="IPR036291">
    <property type="entry name" value="NAD(P)-bd_dom_sf"/>
</dbReference>
<evidence type="ECO:0000256" key="2">
    <source>
        <dbReference type="ARBA" id="ARBA00023002"/>
    </source>
</evidence>
<dbReference type="EMBL" id="AP019308">
    <property type="protein sequence ID" value="BBH18802.1"/>
    <property type="molecule type" value="Genomic_DNA"/>
</dbReference>
<comment type="similarity">
    <text evidence="1">Belongs to the D-isomer specific 2-hydroxyacid dehydrogenase family.</text>
</comment>
<proteinExistence type="inferred from homology"/>
<evidence type="ECO:0000256" key="1">
    <source>
        <dbReference type="ARBA" id="ARBA00005854"/>
    </source>
</evidence>
<dbReference type="GO" id="GO:0051287">
    <property type="term" value="F:NAD binding"/>
    <property type="evidence" value="ECO:0007669"/>
    <property type="project" value="InterPro"/>
</dbReference>
<dbReference type="Gene3D" id="3.40.50.720">
    <property type="entry name" value="NAD(P)-binding Rossmann-like Domain"/>
    <property type="match status" value="2"/>
</dbReference>
<evidence type="ECO:0000256" key="3">
    <source>
        <dbReference type="ARBA" id="ARBA00023027"/>
    </source>
</evidence>
<dbReference type="InterPro" id="IPR050857">
    <property type="entry name" value="D-2-hydroxyacid_DH"/>
</dbReference>
<name>A0A3G9IKU9_9BACL</name>
<dbReference type="Proteomes" id="UP000275368">
    <property type="component" value="Chromosome"/>
</dbReference>
<dbReference type="PANTHER" id="PTHR42789">
    <property type="entry name" value="D-ISOMER SPECIFIC 2-HYDROXYACID DEHYDROGENASE FAMILY PROTEIN (AFU_ORTHOLOGUE AFUA_6G10090)"/>
    <property type="match status" value="1"/>
</dbReference>